<feature type="compositionally biased region" description="Basic and acidic residues" evidence="1">
    <location>
        <begin position="156"/>
        <end position="184"/>
    </location>
</feature>
<accession>K0JIF0</accession>
<reference evidence="2 3" key="1">
    <citation type="journal article" date="2012" name="BMC Genomics">
        <title>Comparative genomics of Brachyspira pilosicoli strains: genome rearrangements, reductions and correlation of genetic compliment with phenotypic diversity.</title>
        <authorList>
            <person name="Mappley L.J."/>
            <person name="Black M.L."/>
            <person name="Abuoun M."/>
            <person name="Darby A.C."/>
            <person name="Woodward M.J."/>
            <person name="Parkhill J."/>
            <person name="Turner A.K."/>
            <person name="Bellgard M.I."/>
            <person name="La T."/>
            <person name="Phillips N.D."/>
            <person name="La Ragione R.M."/>
            <person name="Hampson D.J."/>
        </authorList>
    </citation>
    <scope>NUCLEOTIDE SEQUENCE [LARGE SCALE GENOMIC DNA]</scope>
    <source>
        <strain evidence="2">WesB</strain>
    </source>
</reference>
<feature type="compositionally biased region" description="Basic and acidic residues" evidence="1">
    <location>
        <begin position="226"/>
        <end position="242"/>
    </location>
</feature>
<name>K0JIF0_BRAPL</name>
<feature type="compositionally biased region" description="Acidic residues" evidence="1">
    <location>
        <begin position="144"/>
        <end position="155"/>
    </location>
</feature>
<sequence length="276" mass="31552">MYENHDKDSVVGQVHKIEARDDGLYVTEHQLTDKGLELVKNGEYPLPSGDFVLHYDDNGNIIDLEVFGVSLVNSEGAKDVELVTMNKQGEKIPVYKIKIKQNKGDVKMEKEEIFEMLLDDDFIKELPEEVCKKIIEIRTKKPEEETEEAEMNSEEEEKKQNKEEEEKKETASQNKEEDKQKLIEEITAIMKNAGASEEDISTAVKKIEELASSETAEMNSEEEEDKEKKEEDKKIEVETQNKEEEEEKKESVAMSKFADMIASHEAKTGSSKLVSL</sequence>
<gene>
    <name evidence="2" type="ORF">WESB_2536</name>
</gene>
<dbReference type="KEGG" id="bpw:WESB_2536"/>
<organism evidence="2 3">
    <name type="scientific">Brachyspira pilosicoli WesB</name>
    <dbReference type="NCBI Taxonomy" id="1161918"/>
    <lineage>
        <taxon>Bacteria</taxon>
        <taxon>Pseudomonadati</taxon>
        <taxon>Spirochaetota</taxon>
        <taxon>Spirochaetia</taxon>
        <taxon>Brachyspirales</taxon>
        <taxon>Brachyspiraceae</taxon>
        <taxon>Brachyspira</taxon>
    </lineage>
</organism>
<proteinExistence type="predicted"/>
<evidence type="ECO:0000313" key="3">
    <source>
        <dbReference type="Proteomes" id="UP000003759"/>
    </source>
</evidence>
<dbReference type="PATRIC" id="fig|1161918.5.peg.2096"/>
<evidence type="ECO:0000256" key="1">
    <source>
        <dbReference type="SAM" id="MobiDB-lite"/>
    </source>
</evidence>
<evidence type="ECO:0000313" key="2">
    <source>
        <dbReference type="EMBL" id="CCG57998.1"/>
    </source>
</evidence>
<dbReference type="Proteomes" id="UP000003759">
    <property type="component" value="Chromosome"/>
</dbReference>
<dbReference type="AlphaFoldDB" id="K0JIF0"/>
<dbReference type="EMBL" id="HE793032">
    <property type="protein sequence ID" value="CCG57998.1"/>
    <property type="molecule type" value="Genomic_DNA"/>
</dbReference>
<protein>
    <submittedName>
        <fullName evidence="2">Unclassified</fullName>
    </submittedName>
</protein>
<dbReference type="HOGENOM" id="CLU_1007119_0_0_12"/>
<feature type="region of interest" description="Disordered" evidence="1">
    <location>
        <begin position="142"/>
        <end position="253"/>
    </location>
</feature>